<feature type="transmembrane region" description="Helical" evidence="5">
    <location>
        <begin position="14"/>
        <end position="41"/>
    </location>
</feature>
<dbReference type="PANTHER" id="PTHR11863">
    <property type="entry name" value="STEROL DESATURASE"/>
    <property type="match status" value="1"/>
</dbReference>
<protein>
    <recommendedName>
        <fullName evidence="6">Fatty acid hydroxylase domain-containing protein</fullName>
    </recommendedName>
</protein>
<organism evidence="7 11">
    <name type="scientific">Adineta steineri</name>
    <dbReference type="NCBI Taxonomy" id="433720"/>
    <lineage>
        <taxon>Eukaryota</taxon>
        <taxon>Metazoa</taxon>
        <taxon>Spiralia</taxon>
        <taxon>Gnathifera</taxon>
        <taxon>Rotifera</taxon>
        <taxon>Eurotatoria</taxon>
        <taxon>Bdelloidea</taxon>
        <taxon>Adinetida</taxon>
        <taxon>Adinetidae</taxon>
        <taxon>Adineta</taxon>
    </lineage>
</organism>
<dbReference type="EMBL" id="CAJOAZ010002223">
    <property type="protein sequence ID" value="CAF3907463.1"/>
    <property type="molecule type" value="Genomic_DNA"/>
</dbReference>
<keyword evidence="2 5" id="KW-0812">Transmembrane</keyword>
<dbReference type="Proteomes" id="UP000663860">
    <property type="component" value="Unassembled WGS sequence"/>
</dbReference>
<feature type="transmembrane region" description="Helical" evidence="5">
    <location>
        <begin position="167"/>
        <end position="192"/>
    </location>
</feature>
<feature type="domain" description="Fatty acid hydroxylase" evidence="6">
    <location>
        <begin position="111"/>
        <end position="245"/>
    </location>
</feature>
<proteinExistence type="predicted"/>
<gene>
    <name evidence="7" type="ORF">IZO911_LOCUS23116</name>
    <name evidence="8" type="ORF">JYZ213_LOCUS23126</name>
    <name evidence="9" type="ORF">KXQ929_LOCUS269</name>
    <name evidence="10" type="ORF">OXD698_LOCUS24288</name>
</gene>
<feature type="transmembrane region" description="Helical" evidence="5">
    <location>
        <begin position="102"/>
        <end position="124"/>
    </location>
</feature>
<dbReference type="Proteomes" id="UP000663844">
    <property type="component" value="Unassembled WGS sequence"/>
</dbReference>
<reference evidence="7" key="1">
    <citation type="submission" date="2021-02" db="EMBL/GenBank/DDBJ databases">
        <authorList>
            <person name="Nowell W R."/>
        </authorList>
    </citation>
    <scope>NUCLEOTIDE SEQUENCE</scope>
</reference>
<dbReference type="Pfam" id="PF04116">
    <property type="entry name" value="FA_hydroxylase"/>
    <property type="match status" value="1"/>
</dbReference>
<evidence type="ECO:0000256" key="5">
    <source>
        <dbReference type="SAM" id="Phobius"/>
    </source>
</evidence>
<dbReference type="InterPro" id="IPR006694">
    <property type="entry name" value="Fatty_acid_hydroxylase"/>
</dbReference>
<dbReference type="EMBL" id="CAJNOE010000264">
    <property type="protein sequence ID" value="CAF1102334.1"/>
    <property type="molecule type" value="Genomic_DNA"/>
</dbReference>
<evidence type="ECO:0000256" key="4">
    <source>
        <dbReference type="ARBA" id="ARBA00023136"/>
    </source>
</evidence>
<evidence type="ECO:0000313" key="11">
    <source>
        <dbReference type="Proteomes" id="UP000663860"/>
    </source>
</evidence>
<dbReference type="GO" id="GO:0016491">
    <property type="term" value="F:oxidoreductase activity"/>
    <property type="evidence" value="ECO:0007669"/>
    <property type="project" value="InterPro"/>
</dbReference>
<evidence type="ECO:0000256" key="1">
    <source>
        <dbReference type="ARBA" id="ARBA00004370"/>
    </source>
</evidence>
<dbReference type="GO" id="GO:0008610">
    <property type="term" value="P:lipid biosynthetic process"/>
    <property type="evidence" value="ECO:0007669"/>
    <property type="project" value="InterPro"/>
</dbReference>
<dbReference type="Proteomes" id="UP000663845">
    <property type="component" value="Unassembled WGS sequence"/>
</dbReference>
<evidence type="ECO:0000259" key="6">
    <source>
        <dbReference type="Pfam" id="PF04116"/>
    </source>
</evidence>
<sequence length="289" mass="34915">MLCEISFYFGNNFFYTWFILSLITFIVLMIISSLIFYYYYVKITYSKWLKKTNPKYPSVENVRNEILLMLKGILSGTFCPSMTIYFMSKNQLKGYCGIDEYGWSYLLISFFLSWFLVDFFEFFYHRIGHTTNLFWNIHKSHHQFYNPSPFSVIAEDYIDQIIGSSPLLLIPIFVPINIDLLFFQFAIFFYGYGVYLHWGHELSYPDAHHSILNTSFQHYLHHAISTKNRPYHTGFFFKIWDQLFESIYPIEKCFCVKCQYKQGKRTLEHFQNIEKPDYSLLLNYKYWFQ</sequence>
<evidence type="ECO:0000256" key="2">
    <source>
        <dbReference type="ARBA" id="ARBA00022692"/>
    </source>
</evidence>
<evidence type="ECO:0000256" key="3">
    <source>
        <dbReference type="ARBA" id="ARBA00022989"/>
    </source>
</evidence>
<comment type="subcellular location">
    <subcellularLocation>
        <location evidence="1">Membrane</location>
    </subcellularLocation>
</comment>
<dbReference type="InterPro" id="IPR050307">
    <property type="entry name" value="Sterol_Desaturase_Related"/>
</dbReference>
<dbReference type="GO" id="GO:0016020">
    <property type="term" value="C:membrane"/>
    <property type="evidence" value="ECO:0007669"/>
    <property type="project" value="UniProtKB-SubCell"/>
</dbReference>
<dbReference type="EMBL" id="CAJNOG010000270">
    <property type="protein sequence ID" value="CAF1133045.1"/>
    <property type="molecule type" value="Genomic_DNA"/>
</dbReference>
<accession>A0A814PDS3</accession>
<dbReference type="AlphaFoldDB" id="A0A814PDS3"/>
<evidence type="ECO:0000313" key="10">
    <source>
        <dbReference type="EMBL" id="CAF3907463.1"/>
    </source>
</evidence>
<evidence type="ECO:0000313" key="7">
    <source>
        <dbReference type="EMBL" id="CAF1102334.1"/>
    </source>
</evidence>
<keyword evidence="3 5" id="KW-1133">Transmembrane helix</keyword>
<comment type="caution">
    <text evidence="7">The sequence shown here is derived from an EMBL/GenBank/DDBJ whole genome shotgun (WGS) entry which is preliminary data.</text>
</comment>
<name>A0A814PDS3_9BILA</name>
<dbReference type="EMBL" id="CAJOBB010000006">
    <property type="protein sequence ID" value="CAF3504853.1"/>
    <property type="molecule type" value="Genomic_DNA"/>
</dbReference>
<keyword evidence="4 5" id="KW-0472">Membrane</keyword>
<evidence type="ECO:0000313" key="9">
    <source>
        <dbReference type="EMBL" id="CAF3504853.1"/>
    </source>
</evidence>
<dbReference type="GO" id="GO:0005506">
    <property type="term" value="F:iron ion binding"/>
    <property type="evidence" value="ECO:0007669"/>
    <property type="project" value="InterPro"/>
</dbReference>
<dbReference type="Proteomes" id="UP000663868">
    <property type="component" value="Unassembled WGS sequence"/>
</dbReference>
<feature type="transmembrane region" description="Helical" evidence="5">
    <location>
        <begin position="66"/>
        <end position="87"/>
    </location>
</feature>
<evidence type="ECO:0000313" key="8">
    <source>
        <dbReference type="EMBL" id="CAF1133045.1"/>
    </source>
</evidence>